<dbReference type="AlphaFoldDB" id="A0A545U9S2"/>
<proteinExistence type="predicted"/>
<feature type="region of interest" description="Disordered" evidence="1">
    <location>
        <begin position="52"/>
        <end position="85"/>
    </location>
</feature>
<gene>
    <name evidence="2" type="ORF">FKG94_01085</name>
</gene>
<reference evidence="2 3" key="1">
    <citation type="submission" date="2019-06" db="EMBL/GenBank/DDBJ databases">
        <title>Whole genome sequence for Cellvibrionaceae sp. R142.</title>
        <authorList>
            <person name="Wang G."/>
        </authorList>
    </citation>
    <scope>NUCLEOTIDE SEQUENCE [LARGE SCALE GENOMIC DNA]</scope>
    <source>
        <strain evidence="2 3">R142</strain>
    </source>
</reference>
<comment type="caution">
    <text evidence="2">The sequence shown here is derived from an EMBL/GenBank/DDBJ whole genome shotgun (WGS) entry which is preliminary data.</text>
</comment>
<accession>A0A545U9S2</accession>
<keyword evidence="3" id="KW-1185">Reference proteome</keyword>
<evidence type="ECO:0000313" key="3">
    <source>
        <dbReference type="Proteomes" id="UP000319732"/>
    </source>
</evidence>
<protein>
    <submittedName>
        <fullName evidence="2">Uncharacterized protein</fullName>
    </submittedName>
</protein>
<evidence type="ECO:0000313" key="2">
    <source>
        <dbReference type="EMBL" id="TQV86179.1"/>
    </source>
</evidence>
<organism evidence="2 3">
    <name type="scientific">Exilibacterium tricleocarpae</name>
    <dbReference type="NCBI Taxonomy" id="2591008"/>
    <lineage>
        <taxon>Bacteria</taxon>
        <taxon>Pseudomonadati</taxon>
        <taxon>Pseudomonadota</taxon>
        <taxon>Gammaproteobacteria</taxon>
        <taxon>Cellvibrionales</taxon>
        <taxon>Cellvibrionaceae</taxon>
        <taxon>Exilibacterium</taxon>
    </lineage>
</organism>
<dbReference type="Proteomes" id="UP000319732">
    <property type="component" value="Unassembled WGS sequence"/>
</dbReference>
<dbReference type="EMBL" id="VHSG01000002">
    <property type="protein sequence ID" value="TQV86179.1"/>
    <property type="molecule type" value="Genomic_DNA"/>
</dbReference>
<dbReference type="RefSeq" id="WP_142902331.1">
    <property type="nucleotide sequence ID" value="NZ_ML660087.1"/>
</dbReference>
<sequence length="118" mass="12912">MEKAPAARKSARETIQKVRKRYDGVVKVDATCNVSAALAKLDNYTKMVDEADGAAGTTPTKNTGGKYASEQAEHQKNLPGHMSSSAKLDVGSIKFSLKSMAKQLDKAKHEDSYERLYF</sequence>
<evidence type="ECO:0000256" key="1">
    <source>
        <dbReference type="SAM" id="MobiDB-lite"/>
    </source>
</evidence>
<name>A0A545U9S2_9GAMM</name>